<keyword evidence="2 12" id="KW-1003">Cell membrane</keyword>
<evidence type="ECO:0000256" key="8">
    <source>
        <dbReference type="ARBA" id="ARBA00023136"/>
    </source>
</evidence>
<feature type="transmembrane region" description="Helical" evidence="12">
    <location>
        <begin position="36"/>
        <end position="59"/>
    </location>
</feature>
<dbReference type="Proteomes" id="UP001301869">
    <property type="component" value="Chromosome"/>
</dbReference>
<feature type="binding site" evidence="12">
    <location>
        <position position="77"/>
    </location>
    <ligand>
        <name>Na(+)</name>
        <dbReference type="ChEBI" id="CHEBI:29101"/>
        <note>structural</note>
    </ligand>
</feature>
<comment type="catalytic activity">
    <reaction evidence="11">
        <text>fluoride(in) = fluoride(out)</text>
        <dbReference type="Rhea" id="RHEA:76159"/>
        <dbReference type="ChEBI" id="CHEBI:17051"/>
    </reaction>
    <physiologicalReaction direction="left-to-right" evidence="11">
        <dbReference type="Rhea" id="RHEA:76160"/>
    </physiologicalReaction>
</comment>
<comment type="subcellular location">
    <subcellularLocation>
        <location evidence="1 12">Cell membrane</location>
        <topology evidence="1 12">Multi-pass membrane protein</topology>
    </subcellularLocation>
</comment>
<evidence type="ECO:0000256" key="9">
    <source>
        <dbReference type="ARBA" id="ARBA00023303"/>
    </source>
</evidence>
<dbReference type="PANTHER" id="PTHR28259">
    <property type="entry name" value="FLUORIDE EXPORT PROTEIN 1-RELATED"/>
    <property type="match status" value="1"/>
</dbReference>
<evidence type="ECO:0000256" key="7">
    <source>
        <dbReference type="ARBA" id="ARBA00023065"/>
    </source>
</evidence>
<comment type="function">
    <text evidence="12">Fluoride-specific ion channel. Important for reducing fluoride concentration in the cell, thus reducing its toxicity.</text>
</comment>
<comment type="activity regulation">
    <text evidence="12">Na(+) is not transported, but it plays an essential structural role and its presence is essential for fluoride channel function.</text>
</comment>
<evidence type="ECO:0000256" key="5">
    <source>
        <dbReference type="ARBA" id="ARBA00022989"/>
    </source>
</evidence>
<dbReference type="HAMAP" id="MF_00454">
    <property type="entry name" value="FluC"/>
    <property type="match status" value="1"/>
</dbReference>
<proteinExistence type="inferred from homology"/>
<evidence type="ECO:0000256" key="11">
    <source>
        <dbReference type="ARBA" id="ARBA00035585"/>
    </source>
</evidence>
<evidence type="ECO:0000256" key="3">
    <source>
        <dbReference type="ARBA" id="ARBA00022519"/>
    </source>
</evidence>
<keyword evidence="12" id="KW-0813">Transport</keyword>
<evidence type="ECO:0000313" key="14">
    <source>
        <dbReference type="Proteomes" id="UP001301869"/>
    </source>
</evidence>
<evidence type="ECO:0000256" key="2">
    <source>
        <dbReference type="ARBA" id="ARBA00022475"/>
    </source>
</evidence>
<dbReference type="InterPro" id="IPR003691">
    <property type="entry name" value="FluC"/>
</dbReference>
<evidence type="ECO:0000256" key="4">
    <source>
        <dbReference type="ARBA" id="ARBA00022692"/>
    </source>
</evidence>
<name>A0ABY9Z1B5_9GAMM</name>
<feature type="transmembrane region" description="Helical" evidence="12">
    <location>
        <begin position="99"/>
        <end position="122"/>
    </location>
</feature>
<evidence type="ECO:0000256" key="1">
    <source>
        <dbReference type="ARBA" id="ARBA00004651"/>
    </source>
</evidence>
<evidence type="ECO:0000256" key="10">
    <source>
        <dbReference type="ARBA" id="ARBA00035120"/>
    </source>
</evidence>
<reference evidence="13 14" key="1">
    <citation type="submission" date="2023-03" db="EMBL/GenBank/DDBJ databases">
        <title>Halomonas sp. nov., isolated from Korean tranditional fermented seafood 'Jeotgal'.</title>
        <authorList>
            <person name="Kim B."/>
            <person name="Shin N.-R."/>
        </authorList>
    </citation>
    <scope>NUCLEOTIDE SEQUENCE [LARGE SCALE GENOMIC DNA]</scope>
    <source>
        <strain evidence="13 14">SG2L-4</strain>
    </source>
</reference>
<accession>A0ABY9Z1B5</accession>
<keyword evidence="12" id="KW-0479">Metal-binding</keyword>
<keyword evidence="6 12" id="KW-0915">Sodium</keyword>
<dbReference type="RefSeq" id="WP_311884032.1">
    <property type="nucleotide sequence ID" value="NZ_CP119391.1"/>
</dbReference>
<dbReference type="EMBL" id="CP119391">
    <property type="protein sequence ID" value="WNK20395.1"/>
    <property type="molecule type" value="Genomic_DNA"/>
</dbReference>
<keyword evidence="8 12" id="KW-0472">Membrane</keyword>
<feature type="transmembrane region" description="Helical" evidence="12">
    <location>
        <begin position="65"/>
        <end position="87"/>
    </location>
</feature>
<comment type="similarity">
    <text evidence="10 12">Belongs to the fluoride channel Fluc/FEX (TC 1.A.43) family.</text>
</comment>
<gene>
    <name evidence="12" type="primary">fluC</name>
    <name evidence="12" type="synonym">crcB</name>
    <name evidence="13" type="ORF">P1P91_01530</name>
</gene>
<keyword evidence="5 12" id="KW-1133">Transmembrane helix</keyword>
<dbReference type="PANTHER" id="PTHR28259:SF1">
    <property type="entry name" value="FLUORIDE EXPORT PROTEIN 1-RELATED"/>
    <property type="match status" value="1"/>
</dbReference>
<dbReference type="Pfam" id="PF02537">
    <property type="entry name" value="CRCB"/>
    <property type="match status" value="1"/>
</dbReference>
<keyword evidence="14" id="KW-1185">Reference proteome</keyword>
<feature type="transmembrane region" description="Helical" evidence="12">
    <location>
        <begin position="6"/>
        <end position="24"/>
    </location>
</feature>
<feature type="binding site" evidence="12">
    <location>
        <position position="80"/>
    </location>
    <ligand>
        <name>Na(+)</name>
        <dbReference type="ChEBI" id="CHEBI:29101"/>
        <note>structural</note>
    </ligand>
</feature>
<evidence type="ECO:0000313" key="13">
    <source>
        <dbReference type="EMBL" id="WNK20395.1"/>
    </source>
</evidence>
<keyword evidence="4 12" id="KW-0812">Transmembrane</keyword>
<keyword evidence="3" id="KW-0997">Cell inner membrane</keyword>
<sequence>MSSITTLTAVMAGGALGGMLRALATRAGARLWGNALPWGTLAANYAAALALGAFAGAVARGGELGLAWAFAATGVLGGLSTVSSLALQTLGLWQQPRRGAAIAYLALSVIGGVALAAVGHALTAVGGSG</sequence>
<evidence type="ECO:0000256" key="12">
    <source>
        <dbReference type="HAMAP-Rule" id="MF_00454"/>
    </source>
</evidence>
<evidence type="ECO:0000256" key="6">
    <source>
        <dbReference type="ARBA" id="ARBA00023053"/>
    </source>
</evidence>
<protein>
    <recommendedName>
        <fullName evidence="12">Fluoride-specific ion channel FluC</fullName>
    </recommendedName>
</protein>
<keyword evidence="9 12" id="KW-0407">Ion channel</keyword>
<organism evidence="13 14">
    <name type="scientific">Halomonas piscis</name>
    <dbReference type="NCBI Taxonomy" id="3031727"/>
    <lineage>
        <taxon>Bacteria</taxon>
        <taxon>Pseudomonadati</taxon>
        <taxon>Pseudomonadota</taxon>
        <taxon>Gammaproteobacteria</taxon>
        <taxon>Oceanospirillales</taxon>
        <taxon>Halomonadaceae</taxon>
        <taxon>Halomonas</taxon>
    </lineage>
</organism>
<keyword evidence="7 12" id="KW-0406">Ion transport</keyword>